<dbReference type="InterPro" id="IPR010263">
    <property type="entry name" value="T6SS_TssK"/>
</dbReference>
<dbReference type="Proteomes" id="UP000029117">
    <property type="component" value="Unassembled WGS sequence"/>
</dbReference>
<reference evidence="2 3" key="1">
    <citation type="submission" date="2014-04" db="EMBL/GenBank/DDBJ databases">
        <authorList>
            <person name="Bishop-Lilly K.A."/>
            <person name="Broomall S.M."/>
            <person name="Chain P.S."/>
            <person name="Chertkov O."/>
            <person name="Coyne S.R."/>
            <person name="Daligault H.E."/>
            <person name="Davenport K.W."/>
            <person name="Erkkila T."/>
            <person name="Frey K.G."/>
            <person name="Gibbons H.S."/>
            <person name="Gu W."/>
            <person name="Jaissle J."/>
            <person name="Johnson S.L."/>
            <person name="Koroleva G.I."/>
            <person name="Ladner J.T."/>
            <person name="Lo C.-C."/>
            <person name="Minogue T.D."/>
            <person name="Munk C."/>
            <person name="Palacios G.F."/>
            <person name="Redden C.L."/>
            <person name="Rosenzweig C.N."/>
            <person name="Scholz M.B."/>
            <person name="Teshima H."/>
            <person name="Xu Y."/>
        </authorList>
    </citation>
    <scope>NUCLEOTIDE SEQUENCE [LARGE SCALE GENOMIC DNA]</scope>
    <source>
        <strain evidence="2 3">FAJ</strain>
    </source>
</reference>
<sequence length="443" mass="50929">MKRVAWFSGLTVSQQHFQLQDTLFESAQQELVRGGRHCYGLKNIEVDEAKLEQGIISITKCEAILPDGTIINIPDVDGDEISLQLDETCVNKTVYLAISPIPKNARLFSETKLSATTERYYMSKQTVSDAMMGAEKSIELSVLKLNMYLIIDTSNFQEFILLPVAKISSVSSNKTVLLDKAYIPPLLNIFASNRLKSILKNVFMLAQQRKKQIMQRLKNVDEYGTAGLIEMLFVQLLNRYIPIVEHIYNSSRVHPEELFKVLLQFSSELRTFTHEDKGYNEYIKYKHENLTEIFSTLSEDLKEAFACVFEERAIRIPLSYFEKYALYIANVESIDLTNISEWSFVIACKTEMPKDQLALTFPKIIKIASKSQISNVVSKQLPGIKVVSMASSPKQIPFMSDYVYFELDKNSDFWKSIYESKIMSMYLTRKFSQIDIQLWATKR</sequence>
<organism evidence="1 4">
    <name type="scientific">Francisella philomiragia</name>
    <dbReference type="NCBI Taxonomy" id="28110"/>
    <lineage>
        <taxon>Bacteria</taxon>
        <taxon>Pseudomonadati</taxon>
        <taxon>Pseudomonadota</taxon>
        <taxon>Gammaproteobacteria</taxon>
        <taxon>Thiotrichales</taxon>
        <taxon>Francisellaceae</taxon>
        <taxon>Francisella</taxon>
    </lineage>
</organism>
<dbReference type="OrthoDB" id="9775333at2"/>
<gene>
    <name evidence="2" type="ORF">DR78_1930</name>
    <name evidence="1" type="ORF">LA55_934</name>
</gene>
<reference evidence="1 4" key="2">
    <citation type="journal article" date="2015" name="Genome Announc.">
        <title>Genome sequencing of 18 francisella strains to aid in assay development and testing.</title>
        <authorList>
            <person name="Johnson S.L."/>
            <person name="Daligault H.E."/>
            <person name="Davenport K.W."/>
            <person name="Coyne S.R."/>
            <person name="Frey K.G."/>
            <person name="Koroleva G.I."/>
            <person name="Broomall S.M."/>
            <person name="Bishop-Lilly K.A."/>
            <person name="Bruce D.C."/>
            <person name="Chertkov O."/>
            <person name="Freitas T."/>
            <person name="Jaissle J."/>
            <person name="Ladner J.T."/>
            <person name="Rosenzweig C.N."/>
            <person name="Gibbons H.S."/>
            <person name="Palacios G.F."/>
            <person name="Redden C.L."/>
            <person name="Xu Y."/>
            <person name="Minogue T.D."/>
            <person name="Chain P.S."/>
        </authorList>
    </citation>
    <scope>NUCLEOTIDE SEQUENCE [LARGE SCALE GENOMIC DNA]</scope>
    <source>
        <strain evidence="1 4">GA01-2794</strain>
    </source>
</reference>
<proteinExistence type="predicted"/>
<dbReference type="Pfam" id="PF05936">
    <property type="entry name" value="T6SS_VasE"/>
    <property type="match status" value="1"/>
</dbReference>
<dbReference type="RefSeq" id="WP_035735922.1">
    <property type="nucleotide sequence ID" value="NZ_CP009440.1"/>
</dbReference>
<evidence type="ECO:0000313" key="3">
    <source>
        <dbReference type="Proteomes" id="UP000029117"/>
    </source>
</evidence>
<evidence type="ECO:0008006" key="5">
    <source>
        <dbReference type="Google" id="ProtNLM"/>
    </source>
</evidence>
<dbReference type="AlphaFoldDB" id="A0A080Q936"/>
<dbReference type="NCBIfam" id="TIGR03353">
    <property type="entry name" value="VI_chp_4"/>
    <property type="match status" value="1"/>
</dbReference>
<dbReference type="Proteomes" id="UP000031830">
    <property type="component" value="Chromosome"/>
</dbReference>
<protein>
    <recommendedName>
        <fullName evidence="5">Type VI secretion protein</fullName>
    </recommendedName>
</protein>
<dbReference type="EMBL" id="CP009440">
    <property type="protein sequence ID" value="AJI54113.1"/>
    <property type="molecule type" value="Genomic_DNA"/>
</dbReference>
<evidence type="ECO:0000313" key="4">
    <source>
        <dbReference type="Proteomes" id="UP000031830"/>
    </source>
</evidence>
<evidence type="ECO:0000313" key="1">
    <source>
        <dbReference type="EMBL" id="AJI54113.1"/>
    </source>
</evidence>
<dbReference type="PATRIC" id="fig|28110.15.peg.733"/>
<dbReference type="PANTHER" id="PTHR35566:SF1">
    <property type="entry name" value="TYPE VI SECRETION SYSTEM BASEPLATE COMPONENT TSSK1"/>
    <property type="match status" value="1"/>
</dbReference>
<dbReference type="PANTHER" id="PTHR35566">
    <property type="entry name" value="BLR3599 PROTEIN"/>
    <property type="match status" value="1"/>
</dbReference>
<dbReference type="KEGG" id="fpz:LA55_934"/>
<name>A0A080Q936_9GAMM</name>
<accession>A0A080Q936</accession>
<dbReference type="EMBL" id="JOUE01000003">
    <property type="protein sequence ID" value="KFJ43534.1"/>
    <property type="molecule type" value="Genomic_DNA"/>
</dbReference>
<evidence type="ECO:0000313" key="2">
    <source>
        <dbReference type="EMBL" id="KFJ43534.1"/>
    </source>
</evidence>